<dbReference type="Proteomes" id="UP000070700">
    <property type="component" value="Unassembled WGS sequence"/>
</dbReference>
<dbReference type="GeneID" id="28822956"/>
<dbReference type="EMBL" id="KQ947420">
    <property type="protein sequence ID" value="KUJ14300.1"/>
    <property type="molecule type" value="Genomic_DNA"/>
</dbReference>
<dbReference type="RefSeq" id="XP_018068655.1">
    <property type="nucleotide sequence ID" value="XM_018213230.1"/>
</dbReference>
<evidence type="ECO:0000256" key="1">
    <source>
        <dbReference type="SAM" id="MobiDB-lite"/>
    </source>
</evidence>
<evidence type="ECO:0000313" key="2">
    <source>
        <dbReference type="EMBL" id="KUJ14300.1"/>
    </source>
</evidence>
<name>A0A194X272_MOLSC</name>
<protein>
    <submittedName>
        <fullName evidence="2">Uncharacterized protein</fullName>
    </submittedName>
</protein>
<accession>A0A194X272</accession>
<dbReference type="KEGG" id="psco:LY89DRAFT_671665"/>
<sequence>MAPPHNASSTSSFIPHAASLVGEEVNRSRRYAGVAISLQTSTYCTSSENMEPASVSLPVPDEAERGALSMQSGSEGISIHDNEEQEAFSSSDEDEYRVVMKPASHNPPSLPTQPSTGPASTERLPSSQTESVSHAPTLSRAPVVSFPTELMRGLPGTLEGHMDIISPERSNTNANAASDNDAVEKD</sequence>
<reference evidence="2 3" key="1">
    <citation type="submission" date="2015-10" db="EMBL/GenBank/DDBJ databases">
        <title>Full genome of DAOMC 229536 Phialocephala scopiformis, a fungal endophyte of spruce producing the potent anti-insectan compound rugulosin.</title>
        <authorList>
            <consortium name="DOE Joint Genome Institute"/>
            <person name="Walker A.K."/>
            <person name="Frasz S.L."/>
            <person name="Seifert K.A."/>
            <person name="Miller J.D."/>
            <person name="Mondo S.J."/>
            <person name="Labutti K."/>
            <person name="Lipzen A."/>
            <person name="Dockter R."/>
            <person name="Kennedy M."/>
            <person name="Grigoriev I.V."/>
            <person name="Spatafora J.W."/>
        </authorList>
    </citation>
    <scope>NUCLEOTIDE SEQUENCE [LARGE SCALE GENOMIC DNA]</scope>
    <source>
        <strain evidence="2 3">CBS 120377</strain>
    </source>
</reference>
<proteinExistence type="predicted"/>
<feature type="compositionally biased region" description="Acidic residues" evidence="1">
    <location>
        <begin position="83"/>
        <end position="95"/>
    </location>
</feature>
<feature type="compositionally biased region" description="Low complexity" evidence="1">
    <location>
        <begin position="170"/>
        <end position="180"/>
    </location>
</feature>
<gene>
    <name evidence="2" type="ORF">LY89DRAFT_671665</name>
</gene>
<feature type="region of interest" description="Disordered" evidence="1">
    <location>
        <begin position="43"/>
        <end position="186"/>
    </location>
</feature>
<feature type="compositionally biased region" description="Polar residues" evidence="1">
    <location>
        <begin position="112"/>
        <end position="136"/>
    </location>
</feature>
<keyword evidence="3" id="KW-1185">Reference proteome</keyword>
<organism evidence="2 3">
    <name type="scientific">Mollisia scopiformis</name>
    <name type="common">Conifer needle endophyte fungus</name>
    <name type="synonym">Phialocephala scopiformis</name>
    <dbReference type="NCBI Taxonomy" id="149040"/>
    <lineage>
        <taxon>Eukaryota</taxon>
        <taxon>Fungi</taxon>
        <taxon>Dikarya</taxon>
        <taxon>Ascomycota</taxon>
        <taxon>Pezizomycotina</taxon>
        <taxon>Leotiomycetes</taxon>
        <taxon>Helotiales</taxon>
        <taxon>Mollisiaceae</taxon>
        <taxon>Mollisia</taxon>
    </lineage>
</organism>
<evidence type="ECO:0000313" key="3">
    <source>
        <dbReference type="Proteomes" id="UP000070700"/>
    </source>
</evidence>
<dbReference type="AlphaFoldDB" id="A0A194X272"/>
<dbReference type="InParanoid" id="A0A194X272"/>